<evidence type="ECO:0000256" key="2">
    <source>
        <dbReference type="ARBA" id="ARBA00022737"/>
    </source>
</evidence>
<keyword evidence="4" id="KW-0472">Membrane</keyword>
<comment type="caution">
    <text evidence="6">The sequence shown here is derived from an EMBL/GenBank/DDBJ whole genome shotgun (WGS) entry which is preliminary data.</text>
</comment>
<evidence type="ECO:0000313" key="6">
    <source>
        <dbReference type="EMBL" id="KAL2066756.1"/>
    </source>
</evidence>
<gene>
    <name evidence="6" type="ORF">VTL71DRAFT_2828</name>
</gene>
<name>A0ABR4CBC1_9HELO</name>
<evidence type="ECO:0000256" key="3">
    <source>
        <dbReference type="SAM" id="MobiDB-lite"/>
    </source>
</evidence>
<evidence type="ECO:0008006" key="8">
    <source>
        <dbReference type="Google" id="ProtNLM"/>
    </source>
</evidence>
<dbReference type="Gene3D" id="2.120.10.80">
    <property type="entry name" value="Kelch-type beta propeller"/>
    <property type="match status" value="1"/>
</dbReference>
<keyword evidence="1" id="KW-0880">Kelch repeat</keyword>
<evidence type="ECO:0000256" key="5">
    <source>
        <dbReference type="SAM" id="SignalP"/>
    </source>
</evidence>
<evidence type="ECO:0000256" key="4">
    <source>
        <dbReference type="SAM" id="Phobius"/>
    </source>
</evidence>
<feature type="signal peptide" evidence="5">
    <location>
        <begin position="1"/>
        <end position="22"/>
    </location>
</feature>
<reference evidence="6 7" key="1">
    <citation type="journal article" date="2024" name="Commun. Biol.">
        <title>Comparative genomic analysis of thermophilic fungi reveals convergent evolutionary adaptations and gene losses.</title>
        <authorList>
            <person name="Steindorff A.S."/>
            <person name="Aguilar-Pontes M.V."/>
            <person name="Robinson A.J."/>
            <person name="Andreopoulos B."/>
            <person name="LaButti K."/>
            <person name="Kuo A."/>
            <person name="Mondo S."/>
            <person name="Riley R."/>
            <person name="Otillar R."/>
            <person name="Haridas S."/>
            <person name="Lipzen A."/>
            <person name="Grimwood J."/>
            <person name="Schmutz J."/>
            <person name="Clum A."/>
            <person name="Reid I.D."/>
            <person name="Moisan M.C."/>
            <person name="Butler G."/>
            <person name="Nguyen T.T.M."/>
            <person name="Dewar K."/>
            <person name="Conant G."/>
            <person name="Drula E."/>
            <person name="Henrissat B."/>
            <person name="Hansel C."/>
            <person name="Singer S."/>
            <person name="Hutchinson M.I."/>
            <person name="de Vries R.P."/>
            <person name="Natvig D.O."/>
            <person name="Powell A.J."/>
            <person name="Tsang A."/>
            <person name="Grigoriev I.V."/>
        </authorList>
    </citation>
    <scope>NUCLEOTIDE SEQUENCE [LARGE SCALE GENOMIC DNA]</scope>
    <source>
        <strain evidence="6 7">CBS 494.80</strain>
    </source>
</reference>
<keyword evidence="4" id="KW-0812">Transmembrane</keyword>
<proteinExistence type="predicted"/>
<organism evidence="6 7">
    <name type="scientific">Oculimacula yallundae</name>
    <dbReference type="NCBI Taxonomy" id="86028"/>
    <lineage>
        <taxon>Eukaryota</taxon>
        <taxon>Fungi</taxon>
        <taxon>Dikarya</taxon>
        <taxon>Ascomycota</taxon>
        <taxon>Pezizomycotina</taxon>
        <taxon>Leotiomycetes</taxon>
        <taxon>Helotiales</taxon>
        <taxon>Ploettnerulaceae</taxon>
        <taxon>Oculimacula</taxon>
    </lineage>
</organism>
<keyword evidence="4" id="KW-1133">Transmembrane helix</keyword>
<accession>A0ABR4CBC1</accession>
<dbReference type="PANTHER" id="PTHR46093">
    <property type="entry name" value="ACYL-COA-BINDING DOMAIN-CONTAINING PROTEIN 5"/>
    <property type="match status" value="1"/>
</dbReference>
<evidence type="ECO:0000256" key="1">
    <source>
        <dbReference type="ARBA" id="ARBA00022441"/>
    </source>
</evidence>
<feature type="region of interest" description="Disordered" evidence="3">
    <location>
        <begin position="433"/>
        <end position="468"/>
    </location>
</feature>
<sequence>MFSGSCLSGIAAFSLFVSVAKSSLTAWNVPASNLVRQLWMTSIIVGDSLYIEGGEHYITGATSYSDIKYPPTRSIDLSKSWTTSSVVINQIDKSTTSACNRTISHPGLFWQESTRSILVFGGDTTTSGTVKTACALTLGDSLGSESWVQVYNSSDSIWKTITWPRQPSFAYSPTASYALGGFTKAAGDTTASMLMSMAVMNKTTGSFQAQSEVGEFSTTGGVNQGEGHFVPSFGGLVIFIGGVAYSDAVVGASLRSMSKIDIYNPSTQKWYTQSASGDVPSGRKNFCMTGAQGKNQSTYEIFVYGGAGLEFFSDANSDSRNVYILTLPAFRWIRTTALSSPRAGSSCQTVKNQMISYGGYDPTGVASYARLDPWAYGIGIFDLNTLEWGFNYNSNAAGYVQSDVVSKVYASGALYPTWDDDNLAVLFKSSAASTTNPASPTIPNQSTATIPPSGATSAPASSDSSKTPVAAIAGGTVGGVAFLALVILGLWYWMSRRRETGEAGTREEKVEIGTRYTEPVATELHGDTAYPELSSEQRVPELAGGYPSVAYR</sequence>
<feature type="transmembrane region" description="Helical" evidence="4">
    <location>
        <begin position="469"/>
        <end position="493"/>
    </location>
</feature>
<dbReference type="Proteomes" id="UP001595075">
    <property type="component" value="Unassembled WGS sequence"/>
</dbReference>
<protein>
    <recommendedName>
        <fullName evidence="8">Kelch repeat protein</fullName>
    </recommendedName>
</protein>
<keyword evidence="7" id="KW-1185">Reference proteome</keyword>
<dbReference type="EMBL" id="JAZHXI010000011">
    <property type="protein sequence ID" value="KAL2066756.1"/>
    <property type="molecule type" value="Genomic_DNA"/>
</dbReference>
<dbReference type="SUPFAM" id="SSF117281">
    <property type="entry name" value="Kelch motif"/>
    <property type="match status" value="1"/>
</dbReference>
<keyword evidence="2" id="KW-0677">Repeat</keyword>
<keyword evidence="5" id="KW-0732">Signal</keyword>
<dbReference type="CDD" id="cd12087">
    <property type="entry name" value="TM_EGFR-like"/>
    <property type="match status" value="1"/>
</dbReference>
<dbReference type="PANTHER" id="PTHR46093:SF18">
    <property type="entry name" value="FIBRONECTIN TYPE-III DOMAIN-CONTAINING PROTEIN"/>
    <property type="match status" value="1"/>
</dbReference>
<feature type="chain" id="PRO_5047286722" description="Kelch repeat protein" evidence="5">
    <location>
        <begin position="23"/>
        <end position="552"/>
    </location>
</feature>
<evidence type="ECO:0000313" key="7">
    <source>
        <dbReference type="Proteomes" id="UP001595075"/>
    </source>
</evidence>
<dbReference type="InterPro" id="IPR015915">
    <property type="entry name" value="Kelch-typ_b-propeller"/>
</dbReference>